<name>A0A378I7D3_9GAMM</name>
<evidence type="ECO:0000313" key="3">
    <source>
        <dbReference type="Proteomes" id="UP000054735"/>
    </source>
</evidence>
<dbReference type="EMBL" id="LNXT01000015">
    <property type="protein sequence ID" value="KTC72518.1"/>
    <property type="molecule type" value="Genomic_DNA"/>
</dbReference>
<protein>
    <submittedName>
        <fullName evidence="2">Uncharacterized protein</fullName>
    </submittedName>
</protein>
<dbReference type="AlphaFoldDB" id="A0A378I7D3"/>
<dbReference type="OrthoDB" id="5647852at2"/>
<evidence type="ECO:0000313" key="2">
    <source>
        <dbReference type="EMBL" id="STX30650.1"/>
    </source>
</evidence>
<organism evidence="2 4">
    <name type="scientific">Legionella birminghamensis</name>
    <dbReference type="NCBI Taxonomy" id="28083"/>
    <lineage>
        <taxon>Bacteria</taxon>
        <taxon>Pseudomonadati</taxon>
        <taxon>Pseudomonadota</taxon>
        <taxon>Gammaproteobacteria</taxon>
        <taxon>Legionellales</taxon>
        <taxon>Legionellaceae</taxon>
        <taxon>Legionella</taxon>
    </lineage>
</organism>
<dbReference type="Proteomes" id="UP000255066">
    <property type="component" value="Unassembled WGS sequence"/>
</dbReference>
<dbReference type="RefSeq" id="WP_058523371.1">
    <property type="nucleotide sequence ID" value="NZ_CAAAHV010000002.1"/>
</dbReference>
<evidence type="ECO:0000313" key="1">
    <source>
        <dbReference type="EMBL" id="KTC72518.1"/>
    </source>
</evidence>
<dbReference type="Proteomes" id="UP000054735">
    <property type="component" value="Unassembled WGS sequence"/>
</dbReference>
<reference evidence="2 4" key="2">
    <citation type="submission" date="2018-06" db="EMBL/GenBank/DDBJ databases">
        <authorList>
            <consortium name="Pathogen Informatics"/>
            <person name="Doyle S."/>
        </authorList>
    </citation>
    <scope>NUCLEOTIDE SEQUENCE [LARGE SCALE GENOMIC DNA]</scope>
    <source>
        <strain evidence="2 4">NCTC12437</strain>
    </source>
</reference>
<dbReference type="EMBL" id="UGNW01000001">
    <property type="protein sequence ID" value="STX30650.1"/>
    <property type="molecule type" value="Genomic_DNA"/>
</dbReference>
<reference evidence="1 3" key="1">
    <citation type="submission" date="2015-11" db="EMBL/GenBank/DDBJ databases">
        <title>Genomic analysis of 38 Legionella species identifies large and diverse effector repertoires.</title>
        <authorList>
            <person name="Burstein D."/>
            <person name="Amaro F."/>
            <person name="Zusman T."/>
            <person name="Lifshitz Z."/>
            <person name="Cohen O."/>
            <person name="Gilbert J.A."/>
            <person name="Pupko T."/>
            <person name="Shuman H.A."/>
            <person name="Segal G."/>
        </authorList>
    </citation>
    <scope>NUCLEOTIDE SEQUENCE [LARGE SCALE GENOMIC DNA]</scope>
    <source>
        <strain evidence="1 3">CDC#1407-AL-14</strain>
    </source>
</reference>
<evidence type="ECO:0000313" key="4">
    <source>
        <dbReference type="Proteomes" id="UP000255066"/>
    </source>
</evidence>
<accession>A0A378I7D3</accession>
<gene>
    <name evidence="1" type="ORF">Lbir_1293</name>
    <name evidence="2" type="ORF">NCTC12437_00410</name>
</gene>
<proteinExistence type="predicted"/>
<sequence>MSLADDIRAYIESKDEEGHNKVKKEFFADILDKLRTGSLSVDYLNEKIAALKTNRALLFYKRMRGKPAISSQAAQLVARIYETYLGIPIHDLSLAIIVAEGISKTNALKISRYPYEAWLKYPFSVAKQVYLNRQLLSDLKLPIPAETNVYILSTALKKELDKQNINLSTSCLTVLQRAPDYLPILINQLFSQYKSEDRADEFAEHLTNQMLVLIQDKDPALIERNQQLIHALSQVDVAILAKLTAAHPLFFLSLNSPSQKEVLNSFSPAETRELERYLNEYLREDPVVATHQLSSISDFLAKEGEAAQSSSMILISLRERVKERLGERAELFIHREQATKALNAIESYLLLNPNAYKDEIFYELGLEIKRKGQITVEMLENALKAADRHKLFAKWSGPTRSRAAQLMTQLFTIATLGEVLLPQDQQRMILTGSLPHVDTLADKFDNAVTERIETVLVKPETAQESWLGRIIESELSVYKSVANVAKYNLGKNHQRAEAIYQQFLITKGIAIAEKQTQPIFDTQGHILIEVSLTQEDMDELITIISEGNETRGSLEKLAEAMGVGRITGTTFCNLDISFNEGLHAKFLHAVGASTDKEIAARLQGLFDKKEQGSVIPLQEEMTMHVFLALRALERVLLEKDLLQPGESLLTMEEKQQLLAQINKQVLHTYTQALNYSTNIAALNKELDSSRKKLSADARELLHTILREKISNSQNIEALKAAVSADLNESHFTGTTASGSDYLHTDASNHLTMRVSATEETAHNKRRGANKQAFRPIARNLYYPNVKEAVVAFKRQAVEARVPSIAVLKLKENAVRDVAEKLAVDVAELHLRNPAYRGPVIYNLLTSLYTRIGDIGPGANHQRESAKLIIQGAHLYNKKKLEEGKLDGLVYVQNIPVNQHTLELNHEAFDDVAREATLMAHMAMLSTLVSYRSYLPVSLNQSLYAASEKLRAYYFTYLKQERNNSDFFKDSFSGKMAQDYFEGMREKWNSVNIQAAEDNLHALVAQVLFKALASGDYRNAQFGMLMQTMSIFLEPASLAGCKSANERYQAVSGRVALLWSMTEPARDLTPGKLALLTNFKAYIEGKATMNDVQRSLDTTYNRSTLYGGACCHSHVDQGGPSKLEKTNKPSGKLSFFDVNTNIAESGYVDRLAQKNASCMQAHKLAGKMLKEFQDEFASCVPANAPEPQPM</sequence>
<keyword evidence="3" id="KW-1185">Reference proteome</keyword>